<dbReference type="OrthoDB" id="114943at2"/>
<gene>
    <name evidence="2" type="ordered locus">Hoch_4727</name>
</gene>
<dbReference type="RefSeq" id="WP_012829815.1">
    <property type="nucleotide sequence ID" value="NC_013440.1"/>
</dbReference>
<feature type="region of interest" description="Disordered" evidence="1">
    <location>
        <begin position="142"/>
        <end position="165"/>
    </location>
</feature>
<accession>D0LRI9</accession>
<protein>
    <submittedName>
        <fullName evidence="2">Heme oxygenase-like protein</fullName>
    </submittedName>
</protein>
<dbReference type="GO" id="GO:0004392">
    <property type="term" value="F:heme oxygenase (decyclizing) activity"/>
    <property type="evidence" value="ECO:0007669"/>
    <property type="project" value="InterPro"/>
</dbReference>
<evidence type="ECO:0000313" key="2">
    <source>
        <dbReference type="EMBL" id="ACY17217.1"/>
    </source>
</evidence>
<feature type="compositionally biased region" description="Low complexity" evidence="1">
    <location>
        <begin position="155"/>
        <end position="165"/>
    </location>
</feature>
<organism evidence="2 3">
    <name type="scientific">Haliangium ochraceum (strain DSM 14365 / JCM 11303 / SMP-2)</name>
    <dbReference type="NCBI Taxonomy" id="502025"/>
    <lineage>
        <taxon>Bacteria</taxon>
        <taxon>Pseudomonadati</taxon>
        <taxon>Myxococcota</taxon>
        <taxon>Polyangia</taxon>
        <taxon>Haliangiales</taxon>
        <taxon>Kofleriaceae</taxon>
        <taxon>Haliangium</taxon>
    </lineage>
</organism>
<evidence type="ECO:0000313" key="3">
    <source>
        <dbReference type="Proteomes" id="UP000001880"/>
    </source>
</evidence>
<dbReference type="GO" id="GO:0006788">
    <property type="term" value="P:heme oxidation"/>
    <property type="evidence" value="ECO:0007669"/>
    <property type="project" value="InterPro"/>
</dbReference>
<dbReference type="KEGG" id="hoh:Hoch_4727"/>
<dbReference type="Pfam" id="PF01126">
    <property type="entry name" value="Heme_oxygenase"/>
    <property type="match status" value="1"/>
</dbReference>
<evidence type="ECO:0000256" key="1">
    <source>
        <dbReference type="SAM" id="MobiDB-lite"/>
    </source>
</evidence>
<dbReference type="Gene3D" id="1.20.910.10">
    <property type="entry name" value="Heme oxygenase-like"/>
    <property type="match status" value="2"/>
</dbReference>
<dbReference type="Proteomes" id="UP000001880">
    <property type="component" value="Chromosome"/>
</dbReference>
<sequence>MNSPAPAQGGLRALLRAQTHEQHKLLDAQLSLTGEQLTRAHYTAYLRGMLGFLEPVENTLRASAAYRALIPDAAERCRSALLRADLVHLDAIPPEPRRPAMTPPMRSLAQQVGVAYVMEGSTLGGRYLARALAGSEALADSDALAQDRSGDDDGGPSSDGDADAPGLRFLRGYGADTKARWADFVARIDAAPWNDIQRGQAVFAARATFELLLAWLPHRHQAPRVLPSQP</sequence>
<dbReference type="CDD" id="cd19166">
    <property type="entry name" value="HemeO-bac"/>
    <property type="match status" value="1"/>
</dbReference>
<dbReference type="EMBL" id="CP001804">
    <property type="protein sequence ID" value="ACY17217.1"/>
    <property type="molecule type" value="Genomic_DNA"/>
</dbReference>
<name>D0LRI9_HALO1</name>
<dbReference type="STRING" id="502025.Hoch_4727"/>
<dbReference type="eggNOG" id="COG3230">
    <property type="taxonomic scope" value="Bacteria"/>
</dbReference>
<dbReference type="SUPFAM" id="SSF48613">
    <property type="entry name" value="Heme oxygenase-like"/>
    <property type="match status" value="1"/>
</dbReference>
<reference evidence="2 3" key="1">
    <citation type="journal article" date="2010" name="Stand. Genomic Sci.">
        <title>Complete genome sequence of Haliangium ochraceum type strain (SMP-2).</title>
        <authorList>
            <consortium name="US DOE Joint Genome Institute (JGI-PGF)"/>
            <person name="Ivanova N."/>
            <person name="Daum C."/>
            <person name="Lang E."/>
            <person name="Abt B."/>
            <person name="Kopitz M."/>
            <person name="Saunders E."/>
            <person name="Lapidus A."/>
            <person name="Lucas S."/>
            <person name="Glavina Del Rio T."/>
            <person name="Nolan M."/>
            <person name="Tice H."/>
            <person name="Copeland A."/>
            <person name="Cheng J.F."/>
            <person name="Chen F."/>
            <person name="Bruce D."/>
            <person name="Goodwin L."/>
            <person name="Pitluck S."/>
            <person name="Mavromatis K."/>
            <person name="Pati A."/>
            <person name="Mikhailova N."/>
            <person name="Chen A."/>
            <person name="Palaniappan K."/>
            <person name="Land M."/>
            <person name="Hauser L."/>
            <person name="Chang Y.J."/>
            <person name="Jeffries C.D."/>
            <person name="Detter J.C."/>
            <person name="Brettin T."/>
            <person name="Rohde M."/>
            <person name="Goker M."/>
            <person name="Bristow J."/>
            <person name="Markowitz V."/>
            <person name="Eisen J.A."/>
            <person name="Hugenholtz P."/>
            <person name="Kyrpides N.C."/>
            <person name="Klenk H.P."/>
        </authorList>
    </citation>
    <scope>NUCLEOTIDE SEQUENCE [LARGE SCALE GENOMIC DNA]</scope>
    <source>
        <strain evidence="3">DSM 14365 / CIP 107738 / JCM 11303 / AJ 13395 / SMP-2</strain>
    </source>
</reference>
<dbReference type="AlphaFoldDB" id="D0LRI9"/>
<keyword evidence="3" id="KW-1185">Reference proteome</keyword>
<dbReference type="HOGENOM" id="CLU_085041_0_1_7"/>
<proteinExistence type="predicted"/>
<dbReference type="InterPro" id="IPR016053">
    <property type="entry name" value="Haem_Oase-like"/>
</dbReference>
<dbReference type="InterPro" id="IPR016084">
    <property type="entry name" value="Haem_Oase-like_multi-hlx"/>
</dbReference>